<reference evidence="2 3" key="1">
    <citation type="submission" date="2021-02" db="EMBL/GenBank/DDBJ databases">
        <title>Genome assembly of Pseudopithomyces chartarum.</title>
        <authorList>
            <person name="Jauregui R."/>
            <person name="Singh J."/>
            <person name="Voisey C."/>
        </authorList>
    </citation>
    <scope>NUCLEOTIDE SEQUENCE [LARGE SCALE GENOMIC DNA]</scope>
    <source>
        <strain evidence="2 3">AGR01</strain>
    </source>
</reference>
<evidence type="ECO:0000313" key="3">
    <source>
        <dbReference type="Proteomes" id="UP001280581"/>
    </source>
</evidence>
<keyword evidence="3" id="KW-1185">Reference proteome</keyword>
<organism evidence="2 3">
    <name type="scientific">Pseudopithomyces chartarum</name>
    <dbReference type="NCBI Taxonomy" id="1892770"/>
    <lineage>
        <taxon>Eukaryota</taxon>
        <taxon>Fungi</taxon>
        <taxon>Dikarya</taxon>
        <taxon>Ascomycota</taxon>
        <taxon>Pezizomycotina</taxon>
        <taxon>Dothideomycetes</taxon>
        <taxon>Pleosporomycetidae</taxon>
        <taxon>Pleosporales</taxon>
        <taxon>Massarineae</taxon>
        <taxon>Didymosphaeriaceae</taxon>
        <taxon>Pseudopithomyces</taxon>
    </lineage>
</organism>
<gene>
    <name evidence="2" type="ORF">GRF29_1g3066174</name>
</gene>
<evidence type="ECO:0000313" key="2">
    <source>
        <dbReference type="EMBL" id="KAK3217436.1"/>
    </source>
</evidence>
<protein>
    <submittedName>
        <fullName evidence="2">Uncharacterized protein</fullName>
    </submittedName>
</protein>
<accession>A0AAN6MA66</accession>
<feature type="region of interest" description="Disordered" evidence="1">
    <location>
        <begin position="138"/>
        <end position="159"/>
    </location>
</feature>
<evidence type="ECO:0000256" key="1">
    <source>
        <dbReference type="SAM" id="MobiDB-lite"/>
    </source>
</evidence>
<dbReference type="Proteomes" id="UP001280581">
    <property type="component" value="Unassembled WGS sequence"/>
</dbReference>
<dbReference type="EMBL" id="WVTA01000001">
    <property type="protein sequence ID" value="KAK3217436.1"/>
    <property type="molecule type" value="Genomic_DNA"/>
</dbReference>
<name>A0AAN6MA66_9PLEO</name>
<sequence>MASSENKPSLHTYSDEEKTKIQGTLLAMWKLACVTNSPITSARTSPNMSAAEYEVDIEIAFLCAIPMHAKGAWVTMTDWYGKEEQKNCREWNDDGKRALVTYFVELAKEFGLEKGKIESEVYFGGNPTFERIWGEDEEATVEGDEGVGASGTEASGTEG</sequence>
<proteinExistence type="predicted"/>
<comment type="caution">
    <text evidence="2">The sequence shown here is derived from an EMBL/GenBank/DDBJ whole genome shotgun (WGS) entry which is preliminary data.</text>
</comment>
<dbReference type="AlphaFoldDB" id="A0AAN6MA66"/>